<dbReference type="Gene3D" id="3.40.50.150">
    <property type="entry name" value="Vaccinia Virus protein VP39"/>
    <property type="match status" value="1"/>
</dbReference>
<dbReference type="AlphaFoldDB" id="A0A557RJ98"/>
<dbReference type="GO" id="GO:0008168">
    <property type="term" value="F:methyltransferase activity"/>
    <property type="evidence" value="ECO:0007669"/>
    <property type="project" value="UniProtKB-KW"/>
</dbReference>
<dbReference type="CDD" id="cd02440">
    <property type="entry name" value="AdoMet_MTases"/>
    <property type="match status" value="1"/>
</dbReference>
<dbReference type="InterPro" id="IPR013217">
    <property type="entry name" value="Methyltransf_12"/>
</dbReference>
<organism evidence="2 3">
    <name type="scientific">Spiribacter aquaticus</name>
    <dbReference type="NCBI Taxonomy" id="1935996"/>
    <lineage>
        <taxon>Bacteria</taxon>
        <taxon>Pseudomonadati</taxon>
        <taxon>Pseudomonadota</taxon>
        <taxon>Gammaproteobacteria</taxon>
        <taxon>Chromatiales</taxon>
        <taxon>Ectothiorhodospiraceae</taxon>
        <taxon>Spiribacter</taxon>
    </lineage>
</organism>
<accession>A0A557RJ98</accession>
<keyword evidence="3" id="KW-1185">Reference proteome</keyword>
<dbReference type="EMBL" id="VMKP01000002">
    <property type="protein sequence ID" value="TVO65241.1"/>
    <property type="molecule type" value="Genomic_DNA"/>
</dbReference>
<keyword evidence="2" id="KW-0808">Transferase</keyword>
<dbReference type="SUPFAM" id="SSF53335">
    <property type="entry name" value="S-adenosyl-L-methionine-dependent methyltransferases"/>
    <property type="match status" value="1"/>
</dbReference>
<name>A0A557RJ98_9GAMM</name>
<dbReference type="Proteomes" id="UP000316688">
    <property type="component" value="Unassembled WGS sequence"/>
</dbReference>
<keyword evidence="2" id="KW-0489">Methyltransferase</keyword>
<reference evidence="2 3" key="1">
    <citation type="submission" date="2019-07" db="EMBL/GenBank/DDBJ databases">
        <title>Reclasification of Spiribacter aquaticus.</title>
        <authorList>
            <person name="Leon M.J."/>
            <person name="Sanchez-Porro C."/>
            <person name="Ventosa A."/>
        </authorList>
    </citation>
    <scope>NUCLEOTIDE SEQUENCE [LARGE SCALE GENOMIC DNA]</scope>
    <source>
        <strain evidence="2 3">SP30</strain>
    </source>
</reference>
<comment type="caution">
    <text evidence="2">The sequence shown here is derived from an EMBL/GenBank/DDBJ whole genome shotgun (WGS) entry which is preliminary data.</text>
</comment>
<dbReference type="GO" id="GO:0032259">
    <property type="term" value="P:methylation"/>
    <property type="evidence" value="ECO:0007669"/>
    <property type="project" value="UniProtKB-KW"/>
</dbReference>
<evidence type="ECO:0000313" key="3">
    <source>
        <dbReference type="Proteomes" id="UP000316688"/>
    </source>
</evidence>
<dbReference type="Pfam" id="PF08242">
    <property type="entry name" value="Methyltransf_12"/>
    <property type="match status" value="1"/>
</dbReference>
<proteinExistence type="predicted"/>
<feature type="domain" description="Methyltransferase type 12" evidence="1">
    <location>
        <begin position="48"/>
        <end position="148"/>
    </location>
</feature>
<evidence type="ECO:0000313" key="2">
    <source>
        <dbReference type="EMBL" id="TVO65241.1"/>
    </source>
</evidence>
<protein>
    <submittedName>
        <fullName evidence="2">Methyltransferase type 12</fullName>
    </submittedName>
</protein>
<gene>
    <name evidence="2" type="ORF">FPL11_03910</name>
</gene>
<sequence length="203" mass="22067">MTTMADRLTFLKGFLQRPREVGSVVPSSRFLEQRLLRVIDAAHARTLVELGPGTGGTTRAVLKALPADARLLAIDTNPAFVRELAGIRDPRLHVAEGSAADLATLIRQHGLTAPDIVFSGIPFSTLPEAVADGILESVWAALAPGGRFTAYQFRDAVCRQGRRVMGEPLVECEWVNLPPMHFYSWDKPERAGRRRASGSATAP</sequence>
<dbReference type="InterPro" id="IPR029063">
    <property type="entry name" value="SAM-dependent_MTases_sf"/>
</dbReference>
<evidence type="ECO:0000259" key="1">
    <source>
        <dbReference type="Pfam" id="PF08242"/>
    </source>
</evidence>